<dbReference type="OrthoDB" id="887018at2"/>
<accession>A0A4Z0ME20</accession>
<evidence type="ECO:0000313" key="1">
    <source>
        <dbReference type="EMBL" id="TGD77597.1"/>
    </source>
</evidence>
<protein>
    <submittedName>
        <fullName evidence="1">Uncharacterized protein</fullName>
    </submittedName>
</protein>
<dbReference type="AlphaFoldDB" id="A0A4Z0ME20"/>
<keyword evidence="2" id="KW-1185">Reference proteome</keyword>
<name>A0A4Z0ME20_9BACT</name>
<proteinExistence type="predicted"/>
<sequence>MLQPKSLMMKRGALLGWEPRVDREVFATIDSPDFASGISVVFSGCCPSTVSNSETVFLCPLRSAAATMASVPAGSPFLRLGLGPIRLPLFV</sequence>
<dbReference type="Proteomes" id="UP000298284">
    <property type="component" value="Unassembled WGS sequence"/>
</dbReference>
<gene>
    <name evidence="1" type="ORF">EU557_22745</name>
</gene>
<comment type="caution">
    <text evidence="1">The sequence shown here is derived from an EMBL/GenBank/DDBJ whole genome shotgun (WGS) entry which is preliminary data.</text>
</comment>
<organism evidence="1 2">
    <name type="scientific">Hymenobacter wooponensis</name>
    <dbReference type="NCBI Taxonomy" id="1525360"/>
    <lineage>
        <taxon>Bacteria</taxon>
        <taxon>Pseudomonadati</taxon>
        <taxon>Bacteroidota</taxon>
        <taxon>Cytophagia</taxon>
        <taxon>Cytophagales</taxon>
        <taxon>Hymenobacteraceae</taxon>
        <taxon>Hymenobacter</taxon>
    </lineage>
</organism>
<dbReference type="RefSeq" id="WP_135532783.1">
    <property type="nucleotide sequence ID" value="NZ_SRKZ01000008.1"/>
</dbReference>
<evidence type="ECO:0000313" key="2">
    <source>
        <dbReference type="Proteomes" id="UP000298284"/>
    </source>
</evidence>
<dbReference type="EMBL" id="SRKZ01000008">
    <property type="protein sequence ID" value="TGD77597.1"/>
    <property type="molecule type" value="Genomic_DNA"/>
</dbReference>
<reference evidence="1 2" key="1">
    <citation type="submission" date="2019-04" db="EMBL/GenBank/DDBJ databases">
        <authorList>
            <person name="Feng G."/>
            <person name="Zhang J."/>
            <person name="Zhu H."/>
        </authorList>
    </citation>
    <scope>NUCLEOTIDE SEQUENCE [LARGE SCALE GENOMIC DNA]</scope>
    <source>
        <strain evidence="1 2">JCM 19491</strain>
    </source>
</reference>